<feature type="domain" description="DUF6699" evidence="2">
    <location>
        <begin position="128"/>
        <end position="246"/>
    </location>
</feature>
<dbReference type="OrthoDB" id="3265169at2759"/>
<dbReference type="AlphaFoldDB" id="A0A0C3B258"/>
<dbReference type="Proteomes" id="UP000054097">
    <property type="component" value="Unassembled WGS sequence"/>
</dbReference>
<dbReference type="InterPro" id="IPR046522">
    <property type="entry name" value="DUF6699"/>
</dbReference>
<feature type="region of interest" description="Disordered" evidence="1">
    <location>
        <begin position="1"/>
        <end position="27"/>
    </location>
</feature>
<feature type="region of interest" description="Disordered" evidence="1">
    <location>
        <begin position="60"/>
        <end position="84"/>
    </location>
</feature>
<accession>A0A0C3B258</accession>
<dbReference type="HOGENOM" id="CLU_1042675_0_0_1"/>
<reference evidence="4" key="2">
    <citation type="submission" date="2015-01" db="EMBL/GenBank/DDBJ databases">
        <title>Evolutionary Origins and Diversification of the Mycorrhizal Mutualists.</title>
        <authorList>
            <consortium name="DOE Joint Genome Institute"/>
            <consortium name="Mycorrhizal Genomics Consortium"/>
            <person name="Kohler A."/>
            <person name="Kuo A."/>
            <person name="Nagy L.G."/>
            <person name="Floudas D."/>
            <person name="Copeland A."/>
            <person name="Barry K.W."/>
            <person name="Cichocki N."/>
            <person name="Veneault-Fourrey C."/>
            <person name="LaButti K."/>
            <person name="Lindquist E.A."/>
            <person name="Lipzen A."/>
            <person name="Lundell T."/>
            <person name="Morin E."/>
            <person name="Murat C."/>
            <person name="Riley R."/>
            <person name="Ohm R."/>
            <person name="Sun H."/>
            <person name="Tunlid A."/>
            <person name="Henrissat B."/>
            <person name="Grigoriev I.V."/>
            <person name="Hibbett D.S."/>
            <person name="Martin F."/>
        </authorList>
    </citation>
    <scope>NUCLEOTIDE SEQUENCE [LARGE SCALE GENOMIC DNA]</scope>
    <source>
        <strain evidence="4">MAFF 305830</strain>
    </source>
</reference>
<dbReference type="EMBL" id="KN824307">
    <property type="protein sequence ID" value="KIM26274.1"/>
    <property type="molecule type" value="Genomic_DNA"/>
</dbReference>
<sequence>MHHTHGLPAAQPHGYPPYMLPQPGTMHMPTTPHHPTHALENNFYHAGHAVPQPEVIPMPREDKRRSRSMSKQGPANFRGIFPNPKWGKEASRQAIIDPTRVPSSTLKRVTLHPLLAPGCRDLMILNAIRPPATLATTGKYSIQDYFNDPATSPPMNQITLWTGVHENTLTIENAHGVTVANVLGSIGERLFAKLKRPTWEAFTEERRNEIAHWFHHNRTIGRMPPAEKGIRYADLLGPNTMFFGLELCKQLPGTPPGTFVLRWGQPI</sequence>
<evidence type="ECO:0000259" key="2">
    <source>
        <dbReference type="Pfam" id="PF20415"/>
    </source>
</evidence>
<proteinExistence type="predicted"/>
<dbReference type="Pfam" id="PF20415">
    <property type="entry name" value="DUF6699"/>
    <property type="match status" value="1"/>
</dbReference>
<reference evidence="3 4" key="1">
    <citation type="submission" date="2014-04" db="EMBL/GenBank/DDBJ databases">
        <authorList>
            <consortium name="DOE Joint Genome Institute"/>
            <person name="Kuo A."/>
            <person name="Zuccaro A."/>
            <person name="Kohler A."/>
            <person name="Nagy L.G."/>
            <person name="Floudas D."/>
            <person name="Copeland A."/>
            <person name="Barry K.W."/>
            <person name="Cichocki N."/>
            <person name="Veneault-Fourrey C."/>
            <person name="LaButti K."/>
            <person name="Lindquist E.A."/>
            <person name="Lipzen A."/>
            <person name="Lundell T."/>
            <person name="Morin E."/>
            <person name="Murat C."/>
            <person name="Sun H."/>
            <person name="Tunlid A."/>
            <person name="Henrissat B."/>
            <person name="Grigoriev I.V."/>
            <person name="Hibbett D.S."/>
            <person name="Martin F."/>
            <person name="Nordberg H.P."/>
            <person name="Cantor M.N."/>
            <person name="Hua S.X."/>
        </authorList>
    </citation>
    <scope>NUCLEOTIDE SEQUENCE [LARGE SCALE GENOMIC DNA]</scope>
    <source>
        <strain evidence="3 4">MAFF 305830</strain>
    </source>
</reference>
<evidence type="ECO:0000313" key="4">
    <source>
        <dbReference type="Proteomes" id="UP000054097"/>
    </source>
</evidence>
<evidence type="ECO:0000313" key="3">
    <source>
        <dbReference type="EMBL" id="KIM26274.1"/>
    </source>
</evidence>
<evidence type="ECO:0000256" key="1">
    <source>
        <dbReference type="SAM" id="MobiDB-lite"/>
    </source>
</evidence>
<organism evidence="3 4">
    <name type="scientific">Serendipita vermifera MAFF 305830</name>
    <dbReference type="NCBI Taxonomy" id="933852"/>
    <lineage>
        <taxon>Eukaryota</taxon>
        <taxon>Fungi</taxon>
        <taxon>Dikarya</taxon>
        <taxon>Basidiomycota</taxon>
        <taxon>Agaricomycotina</taxon>
        <taxon>Agaricomycetes</taxon>
        <taxon>Sebacinales</taxon>
        <taxon>Serendipitaceae</taxon>
        <taxon>Serendipita</taxon>
    </lineage>
</organism>
<keyword evidence="4" id="KW-1185">Reference proteome</keyword>
<gene>
    <name evidence="3" type="ORF">M408DRAFT_194721</name>
</gene>
<name>A0A0C3B258_SERVB</name>
<protein>
    <recommendedName>
        <fullName evidence="2">DUF6699 domain-containing protein</fullName>
    </recommendedName>
</protein>